<protein>
    <submittedName>
        <fullName evidence="2">Uncharacterized protein</fullName>
    </submittedName>
</protein>
<reference evidence="2" key="1">
    <citation type="submission" date="2022-04" db="EMBL/GenBank/DDBJ databases">
        <title>Carnegiea gigantea Genome sequencing and assembly v2.</title>
        <authorList>
            <person name="Copetti D."/>
            <person name="Sanderson M.J."/>
            <person name="Burquez A."/>
            <person name="Wojciechowski M.F."/>
        </authorList>
    </citation>
    <scope>NUCLEOTIDE SEQUENCE</scope>
    <source>
        <strain evidence="2">SGP5-SGP5p</strain>
        <tissue evidence="2">Aerial part</tissue>
    </source>
</reference>
<evidence type="ECO:0000313" key="2">
    <source>
        <dbReference type="EMBL" id="KAJ8439682.1"/>
    </source>
</evidence>
<organism evidence="2 3">
    <name type="scientific">Carnegiea gigantea</name>
    <dbReference type="NCBI Taxonomy" id="171969"/>
    <lineage>
        <taxon>Eukaryota</taxon>
        <taxon>Viridiplantae</taxon>
        <taxon>Streptophyta</taxon>
        <taxon>Embryophyta</taxon>
        <taxon>Tracheophyta</taxon>
        <taxon>Spermatophyta</taxon>
        <taxon>Magnoliopsida</taxon>
        <taxon>eudicotyledons</taxon>
        <taxon>Gunneridae</taxon>
        <taxon>Pentapetalae</taxon>
        <taxon>Caryophyllales</taxon>
        <taxon>Cactineae</taxon>
        <taxon>Cactaceae</taxon>
        <taxon>Cactoideae</taxon>
        <taxon>Echinocereeae</taxon>
        <taxon>Carnegiea</taxon>
    </lineage>
</organism>
<accession>A0A9Q1KB87</accession>
<sequence length="261" mass="29093">MIDLDRDAYVEGKKCEVDVFEYFGFVFCPPGSKKKLPLESDEDWRNLVSIWEYDGGKIPIYMLALSTPTMYTFIVQQLQSSQAGPGEKPIQPLAVLLLMRPLSSIHHDPEYAQHESQLPKLTIDLSAYLSSQPRSTSPLELPSLDAINVGLGRLRAYDLRDLSQPRGASDYDYNGEFWVGSSGGIDDSDYDDSLHVDFDAEDVEEASEEEEYNESLVVSDENGSNDGSDADDLLTVDSENEIPRHIDADAEDEDGNPIENT</sequence>
<name>A0A9Q1KB87_9CARY</name>
<evidence type="ECO:0000256" key="1">
    <source>
        <dbReference type="SAM" id="MobiDB-lite"/>
    </source>
</evidence>
<evidence type="ECO:0000313" key="3">
    <source>
        <dbReference type="Proteomes" id="UP001153076"/>
    </source>
</evidence>
<keyword evidence="3" id="KW-1185">Reference proteome</keyword>
<feature type="compositionally biased region" description="Acidic residues" evidence="1">
    <location>
        <begin position="202"/>
        <end position="213"/>
    </location>
</feature>
<dbReference type="Proteomes" id="UP001153076">
    <property type="component" value="Unassembled WGS sequence"/>
</dbReference>
<feature type="compositionally biased region" description="Acidic residues" evidence="1">
    <location>
        <begin position="249"/>
        <end position="261"/>
    </location>
</feature>
<feature type="region of interest" description="Disordered" evidence="1">
    <location>
        <begin position="202"/>
        <end position="261"/>
    </location>
</feature>
<gene>
    <name evidence="2" type="ORF">Cgig2_022210</name>
</gene>
<feature type="compositionally biased region" description="Acidic residues" evidence="1">
    <location>
        <begin position="228"/>
        <end position="240"/>
    </location>
</feature>
<proteinExistence type="predicted"/>
<comment type="caution">
    <text evidence="2">The sequence shown here is derived from an EMBL/GenBank/DDBJ whole genome shotgun (WGS) entry which is preliminary data.</text>
</comment>
<dbReference type="EMBL" id="JAKOGI010000211">
    <property type="protein sequence ID" value="KAJ8439682.1"/>
    <property type="molecule type" value="Genomic_DNA"/>
</dbReference>
<dbReference type="AlphaFoldDB" id="A0A9Q1KB87"/>